<evidence type="ECO:0000256" key="2">
    <source>
        <dbReference type="PROSITE-ProRule" id="PRU00076"/>
    </source>
</evidence>
<feature type="domain" description="Laminin G" evidence="4">
    <location>
        <begin position="1"/>
        <end position="68"/>
    </location>
</feature>
<keyword evidence="7" id="KW-1185">Reference proteome</keyword>
<name>A0A9D4BDU7_DREPO</name>
<dbReference type="PANTHER" id="PTHR15036">
    <property type="entry name" value="PIKACHURIN-LIKE PROTEIN"/>
    <property type="match status" value="1"/>
</dbReference>
<keyword evidence="1" id="KW-1015">Disulfide bond</keyword>
<dbReference type="PANTHER" id="PTHR15036:SF91">
    <property type="entry name" value="NEUREXIN-4"/>
    <property type="match status" value="1"/>
</dbReference>
<dbReference type="CDD" id="cd00110">
    <property type="entry name" value="LamG"/>
    <property type="match status" value="1"/>
</dbReference>
<dbReference type="InterPro" id="IPR050372">
    <property type="entry name" value="Neurexin-related_CASP"/>
</dbReference>
<feature type="domain" description="EGF-like" evidence="5">
    <location>
        <begin position="69"/>
        <end position="105"/>
    </location>
</feature>
<dbReference type="InterPro" id="IPR000742">
    <property type="entry name" value="EGF"/>
</dbReference>
<feature type="transmembrane region" description="Helical" evidence="3">
    <location>
        <begin position="334"/>
        <end position="358"/>
    </location>
</feature>
<evidence type="ECO:0000259" key="4">
    <source>
        <dbReference type="PROSITE" id="PS50025"/>
    </source>
</evidence>
<gene>
    <name evidence="6" type="ORF">DPMN_074196</name>
</gene>
<comment type="caution">
    <text evidence="2">Lacks conserved residue(s) required for the propagation of feature annotation.</text>
</comment>
<dbReference type="PROSITE" id="PS50025">
    <property type="entry name" value="LAM_G_DOMAIN"/>
    <property type="match status" value="2"/>
</dbReference>
<dbReference type="Pfam" id="PF02210">
    <property type="entry name" value="Laminin_G_2"/>
    <property type="match status" value="1"/>
</dbReference>
<dbReference type="AlphaFoldDB" id="A0A9D4BDU7"/>
<feature type="domain" description="Laminin G" evidence="4">
    <location>
        <begin position="109"/>
        <end position="295"/>
    </location>
</feature>
<proteinExistence type="predicted"/>
<sequence length="400" mass="45501">MHDVDIVLIQDEITRLLELTGPLTVGAAVDYRDGYVGCMRGLRVNGVLMDMRGQVNRGVVTYGVHEGCIGKCASNPCFNQATCKEGYDRYTCDCAYTPFRGYMCFREVGVNMQPNYKIKYTFDELQGLSSSDFQYIRLGFITKKKQGILIQLRNEANTEYISMEINNNGGVKFFLSVGFEPWELNTEVNNIDLTNGQAHEVIMRRLNNGRRVHLQVDNYQPVTKDLGESISDTILDNPKYLFIGNNDTSNTAKGFEGCIYRMQIDNLYPLKRAFQDPIPDFIEPEPRDKIREDMCGFEEITREADPPEAKPYGPTYVNITLPPPPADRTQENQIIIGVTVAGAFLIFLIILLLFFIYFRQKGDYETREAKGQQNADNPDAAIVINQTGVTELSKRQEWFM</sequence>
<accession>A0A9D4BDU7</accession>
<keyword evidence="3" id="KW-0812">Transmembrane</keyword>
<protein>
    <submittedName>
        <fullName evidence="6">Uncharacterized protein</fullName>
    </submittedName>
</protein>
<keyword evidence="2" id="KW-0245">EGF-like domain</keyword>
<keyword evidence="3" id="KW-0472">Membrane</keyword>
<dbReference type="CDD" id="cd00054">
    <property type="entry name" value="EGF_CA"/>
    <property type="match status" value="1"/>
</dbReference>
<dbReference type="EMBL" id="JAIWYP010000015">
    <property type="protein sequence ID" value="KAH3699240.1"/>
    <property type="molecule type" value="Genomic_DNA"/>
</dbReference>
<dbReference type="SUPFAM" id="SSF49899">
    <property type="entry name" value="Concanavalin A-like lectins/glucanases"/>
    <property type="match status" value="2"/>
</dbReference>
<dbReference type="SUPFAM" id="SSF57196">
    <property type="entry name" value="EGF/Laminin"/>
    <property type="match status" value="1"/>
</dbReference>
<organism evidence="6 7">
    <name type="scientific">Dreissena polymorpha</name>
    <name type="common">Zebra mussel</name>
    <name type="synonym">Mytilus polymorpha</name>
    <dbReference type="NCBI Taxonomy" id="45954"/>
    <lineage>
        <taxon>Eukaryota</taxon>
        <taxon>Metazoa</taxon>
        <taxon>Spiralia</taxon>
        <taxon>Lophotrochozoa</taxon>
        <taxon>Mollusca</taxon>
        <taxon>Bivalvia</taxon>
        <taxon>Autobranchia</taxon>
        <taxon>Heteroconchia</taxon>
        <taxon>Euheterodonta</taxon>
        <taxon>Imparidentia</taxon>
        <taxon>Neoheterodontei</taxon>
        <taxon>Myida</taxon>
        <taxon>Dreissenoidea</taxon>
        <taxon>Dreissenidae</taxon>
        <taxon>Dreissena</taxon>
    </lineage>
</organism>
<dbReference type="SMART" id="SM00282">
    <property type="entry name" value="LamG"/>
    <property type="match status" value="1"/>
</dbReference>
<dbReference type="Proteomes" id="UP000828390">
    <property type="component" value="Unassembled WGS sequence"/>
</dbReference>
<evidence type="ECO:0000313" key="7">
    <source>
        <dbReference type="Proteomes" id="UP000828390"/>
    </source>
</evidence>
<evidence type="ECO:0000256" key="3">
    <source>
        <dbReference type="SAM" id="Phobius"/>
    </source>
</evidence>
<dbReference type="Gene3D" id="2.60.120.200">
    <property type="match status" value="1"/>
</dbReference>
<comment type="caution">
    <text evidence="6">The sequence shown here is derived from an EMBL/GenBank/DDBJ whole genome shotgun (WGS) entry which is preliminary data.</text>
</comment>
<keyword evidence="3" id="KW-1133">Transmembrane helix</keyword>
<evidence type="ECO:0000259" key="5">
    <source>
        <dbReference type="PROSITE" id="PS50026"/>
    </source>
</evidence>
<dbReference type="Pfam" id="PF00008">
    <property type="entry name" value="EGF"/>
    <property type="match status" value="1"/>
</dbReference>
<evidence type="ECO:0000256" key="1">
    <source>
        <dbReference type="ARBA" id="ARBA00023157"/>
    </source>
</evidence>
<reference evidence="6" key="2">
    <citation type="submission" date="2020-11" db="EMBL/GenBank/DDBJ databases">
        <authorList>
            <person name="McCartney M.A."/>
            <person name="Auch B."/>
            <person name="Kono T."/>
            <person name="Mallez S."/>
            <person name="Becker A."/>
            <person name="Gohl D.M."/>
            <person name="Silverstein K.A.T."/>
            <person name="Koren S."/>
            <person name="Bechman K.B."/>
            <person name="Herman A."/>
            <person name="Abrahante J.E."/>
            <person name="Garbe J."/>
        </authorList>
    </citation>
    <scope>NUCLEOTIDE SEQUENCE</scope>
    <source>
        <strain evidence="6">Duluth1</strain>
        <tissue evidence="6">Whole animal</tissue>
    </source>
</reference>
<evidence type="ECO:0000313" key="6">
    <source>
        <dbReference type="EMBL" id="KAH3699240.1"/>
    </source>
</evidence>
<dbReference type="Gene3D" id="2.10.25.10">
    <property type="entry name" value="Laminin"/>
    <property type="match status" value="1"/>
</dbReference>
<dbReference type="PROSITE" id="PS50026">
    <property type="entry name" value="EGF_3"/>
    <property type="match status" value="1"/>
</dbReference>
<dbReference type="InterPro" id="IPR013320">
    <property type="entry name" value="ConA-like_dom_sf"/>
</dbReference>
<dbReference type="InterPro" id="IPR001791">
    <property type="entry name" value="Laminin_G"/>
</dbReference>
<reference evidence="6" key="1">
    <citation type="journal article" date="2019" name="bioRxiv">
        <title>The Genome of the Zebra Mussel, Dreissena polymorpha: A Resource for Invasive Species Research.</title>
        <authorList>
            <person name="McCartney M.A."/>
            <person name="Auch B."/>
            <person name="Kono T."/>
            <person name="Mallez S."/>
            <person name="Zhang Y."/>
            <person name="Obille A."/>
            <person name="Becker A."/>
            <person name="Abrahante J.E."/>
            <person name="Garbe J."/>
            <person name="Badalamenti J.P."/>
            <person name="Herman A."/>
            <person name="Mangelson H."/>
            <person name="Liachko I."/>
            <person name="Sullivan S."/>
            <person name="Sone E.D."/>
            <person name="Koren S."/>
            <person name="Silverstein K.A.T."/>
            <person name="Beckman K.B."/>
            <person name="Gohl D.M."/>
        </authorList>
    </citation>
    <scope>NUCLEOTIDE SEQUENCE</scope>
    <source>
        <strain evidence="6">Duluth1</strain>
        <tissue evidence="6">Whole animal</tissue>
    </source>
</reference>